<evidence type="ECO:0000313" key="2">
    <source>
        <dbReference type="Proteomes" id="UP000032049"/>
    </source>
</evidence>
<dbReference type="EMBL" id="JXRA01000044">
    <property type="protein sequence ID" value="KIO77190.1"/>
    <property type="molecule type" value="Genomic_DNA"/>
</dbReference>
<comment type="caution">
    <text evidence="1">The sequence shown here is derived from an EMBL/GenBank/DDBJ whole genome shotgun (WGS) entry which is preliminary data.</text>
</comment>
<sequence>MVLCFFGTTINAQTNYQNSGWLFLLNNTKINKKWGTHLDIQLRSADNWNNVKNFLFRPGITYFLNDKNDITLGYLLSETHNQVDDLGEHKLTEHRIWQQYIHKHKISTINVSHRFRLEQRFAEKIRNEDIFAQRFRYFVRFIIPLKKEVKNFEEGLFAALQNELFFNVQNKDKLNGHFFDQNRAYGALGYRFSKKFDLEAGYLNQAVKGASNNSVNNVIQLAVYTRF</sequence>
<proteinExistence type="predicted"/>
<reference evidence="1 2" key="1">
    <citation type="submission" date="2015-01" db="EMBL/GenBank/DDBJ databases">
        <title>Draft genome sequence of Pedobacter sp. NL19 isolated from sludge of an effluent treatment pond in an abandoned uranium mine.</title>
        <authorList>
            <person name="Santos T."/>
            <person name="Caetano T."/>
            <person name="Covas C."/>
            <person name="Cruz A."/>
            <person name="Mendo S."/>
        </authorList>
    </citation>
    <scope>NUCLEOTIDE SEQUENCE [LARGE SCALE GENOMIC DNA]</scope>
    <source>
        <strain evidence="1 2">NL19</strain>
    </source>
</reference>
<dbReference type="AlphaFoldDB" id="A0A0D0GLW8"/>
<dbReference type="Proteomes" id="UP000032049">
    <property type="component" value="Unassembled WGS sequence"/>
</dbReference>
<keyword evidence="2" id="KW-1185">Reference proteome</keyword>
<dbReference type="STRING" id="1503925.TH53_10705"/>
<accession>A0A0D0GLW8</accession>
<dbReference type="Pfam" id="PF10677">
    <property type="entry name" value="DUF2490"/>
    <property type="match status" value="1"/>
</dbReference>
<organism evidence="1 2">
    <name type="scientific">Pedobacter lusitanus</name>
    <dbReference type="NCBI Taxonomy" id="1503925"/>
    <lineage>
        <taxon>Bacteria</taxon>
        <taxon>Pseudomonadati</taxon>
        <taxon>Bacteroidota</taxon>
        <taxon>Sphingobacteriia</taxon>
        <taxon>Sphingobacteriales</taxon>
        <taxon>Sphingobacteriaceae</taxon>
        <taxon>Pedobacter</taxon>
    </lineage>
</organism>
<protein>
    <recommendedName>
        <fullName evidence="3">DUF2490 domain-containing protein</fullName>
    </recommendedName>
</protein>
<gene>
    <name evidence="1" type="ORF">TH53_10705</name>
</gene>
<dbReference type="InterPro" id="IPR019619">
    <property type="entry name" value="DUF2490"/>
</dbReference>
<evidence type="ECO:0008006" key="3">
    <source>
        <dbReference type="Google" id="ProtNLM"/>
    </source>
</evidence>
<evidence type="ECO:0000313" key="1">
    <source>
        <dbReference type="EMBL" id="KIO77190.1"/>
    </source>
</evidence>
<name>A0A0D0GLW8_9SPHI</name>